<proteinExistence type="predicted"/>
<feature type="region of interest" description="Disordered" evidence="1">
    <location>
        <begin position="1"/>
        <end position="53"/>
    </location>
</feature>
<dbReference type="GO" id="GO:0004386">
    <property type="term" value="F:helicase activity"/>
    <property type="evidence" value="ECO:0007669"/>
    <property type="project" value="UniProtKB-KW"/>
</dbReference>
<dbReference type="AlphaFoldDB" id="A0A0S6U867"/>
<name>A0A0S6U867_NEOTH</name>
<evidence type="ECO:0000256" key="1">
    <source>
        <dbReference type="SAM" id="MobiDB-lite"/>
    </source>
</evidence>
<evidence type="ECO:0000313" key="2">
    <source>
        <dbReference type="EMBL" id="GAF24901.1"/>
    </source>
</evidence>
<reference evidence="2" key="1">
    <citation type="journal article" date="2014" name="Gene">
        <title>Genome-guided analysis of transformation efficiency and carbon dioxide assimilation by Moorella thermoacetica Y72.</title>
        <authorList>
            <person name="Tsukahara K."/>
            <person name="Kita A."/>
            <person name="Nakashimada Y."/>
            <person name="Hoshino T."/>
            <person name="Murakami K."/>
        </authorList>
    </citation>
    <scope>NUCLEOTIDE SEQUENCE [LARGE SCALE GENOMIC DNA]</scope>
    <source>
        <strain evidence="2">Y72</strain>
    </source>
</reference>
<sequence>MTASGCNRYNVPNGEEGEEAPVTVLQRGMPRLEASRTSAGSLTTPELPGRKEK</sequence>
<dbReference type="EMBL" id="DF238840">
    <property type="protein sequence ID" value="GAF24901.1"/>
    <property type="molecule type" value="Genomic_DNA"/>
</dbReference>
<accession>A0A0S6U867</accession>
<gene>
    <name evidence="2" type="ORF">MTY_0229</name>
</gene>
<protein>
    <submittedName>
        <fullName evidence="2">Superfamily II DNA/RNA helicases, SNF2 family</fullName>
    </submittedName>
</protein>
<keyword evidence="2" id="KW-0067">ATP-binding</keyword>
<organism evidence="2">
    <name type="scientific">Moorella thermoacetica Y72</name>
    <dbReference type="NCBI Taxonomy" id="1325331"/>
    <lineage>
        <taxon>Bacteria</taxon>
        <taxon>Bacillati</taxon>
        <taxon>Bacillota</taxon>
        <taxon>Clostridia</taxon>
        <taxon>Neomoorellales</taxon>
        <taxon>Neomoorellaceae</taxon>
        <taxon>Neomoorella</taxon>
    </lineage>
</organism>
<dbReference type="Proteomes" id="UP000063718">
    <property type="component" value="Unassembled WGS sequence"/>
</dbReference>
<feature type="compositionally biased region" description="Polar residues" evidence="1">
    <location>
        <begin position="35"/>
        <end position="44"/>
    </location>
</feature>
<keyword evidence="2" id="KW-0378">Hydrolase</keyword>
<keyword evidence="2" id="KW-0347">Helicase</keyword>
<keyword evidence="2" id="KW-0547">Nucleotide-binding</keyword>